<dbReference type="OrthoDB" id="6028159at2"/>
<dbReference type="NCBIfam" id="NF041635">
    <property type="entry name" value="STM3941_fam"/>
    <property type="match status" value="1"/>
</dbReference>
<evidence type="ECO:0000313" key="2">
    <source>
        <dbReference type="EMBL" id="KFC18998.1"/>
    </source>
</evidence>
<dbReference type="EMBL" id="JPLY01000005">
    <property type="protein sequence ID" value="KFC18998.1"/>
    <property type="molecule type" value="Genomic_DNA"/>
</dbReference>
<gene>
    <name evidence="2" type="ORF">IO89_15875</name>
</gene>
<keyword evidence="3" id="KW-1185">Reference proteome</keyword>
<dbReference type="Proteomes" id="UP000028623">
    <property type="component" value="Unassembled WGS sequence"/>
</dbReference>
<keyword evidence="1" id="KW-0472">Membrane</keyword>
<dbReference type="RefSeq" id="WP_034978321.1">
    <property type="nucleotide sequence ID" value="NZ_FOFI01000005.1"/>
</dbReference>
<proteinExistence type="predicted"/>
<dbReference type="AlphaFoldDB" id="A0A085B953"/>
<keyword evidence="1" id="KW-0812">Transmembrane</keyword>
<dbReference type="STRING" id="421072.SAMN04488097_3518"/>
<sequence>MEFYRDKKKSMNMILICVGLLVVFIGIFLYSIGLFDGQVGPKLAAVAGIFSIVLAVIILKKLFTLRDTSPLVIVSLEGIISQTTAVSKAAGLILWKDISDVHLEKVGADTLITLTVENPERYLPLIKKKLSSMFTNGLVTEDGNLPISLTASELDTDAQELYNVITNSRKKVG</sequence>
<organism evidence="2 3">
    <name type="scientific">Epilithonimonas lactis</name>
    <dbReference type="NCBI Taxonomy" id="421072"/>
    <lineage>
        <taxon>Bacteria</taxon>
        <taxon>Pseudomonadati</taxon>
        <taxon>Bacteroidota</taxon>
        <taxon>Flavobacteriia</taxon>
        <taxon>Flavobacteriales</taxon>
        <taxon>Weeksellaceae</taxon>
        <taxon>Chryseobacterium group</taxon>
        <taxon>Epilithonimonas</taxon>
    </lineage>
</organism>
<feature type="transmembrane region" description="Helical" evidence="1">
    <location>
        <begin position="12"/>
        <end position="33"/>
    </location>
</feature>
<protein>
    <submittedName>
        <fullName evidence="2">Uncharacterized protein</fullName>
    </submittedName>
</protein>
<evidence type="ECO:0000313" key="3">
    <source>
        <dbReference type="Proteomes" id="UP000028623"/>
    </source>
</evidence>
<comment type="caution">
    <text evidence="2">The sequence shown here is derived from an EMBL/GenBank/DDBJ whole genome shotgun (WGS) entry which is preliminary data.</text>
</comment>
<evidence type="ECO:0000256" key="1">
    <source>
        <dbReference type="SAM" id="Phobius"/>
    </source>
</evidence>
<dbReference type="InterPro" id="IPR048136">
    <property type="entry name" value="STM3941-like"/>
</dbReference>
<accession>A0A085B953</accession>
<name>A0A085B953_9FLAO</name>
<reference evidence="2 3" key="1">
    <citation type="submission" date="2014-07" db="EMBL/GenBank/DDBJ databases">
        <title>Epilithonimonas lactis LMG 22401 Genome.</title>
        <authorList>
            <person name="Pipes S.E."/>
            <person name="Stropko S.J."/>
        </authorList>
    </citation>
    <scope>NUCLEOTIDE SEQUENCE [LARGE SCALE GENOMIC DNA]</scope>
    <source>
        <strain evidence="2 3">LMG 24401</strain>
    </source>
</reference>
<feature type="transmembrane region" description="Helical" evidence="1">
    <location>
        <begin position="39"/>
        <end position="59"/>
    </location>
</feature>
<keyword evidence="1" id="KW-1133">Transmembrane helix</keyword>